<evidence type="ECO:0000313" key="4">
    <source>
        <dbReference type="Proteomes" id="UP000621516"/>
    </source>
</evidence>
<evidence type="ECO:0000259" key="2">
    <source>
        <dbReference type="Pfam" id="PF20584"/>
    </source>
</evidence>
<feature type="transmembrane region" description="Helical" evidence="1">
    <location>
        <begin position="15"/>
        <end position="32"/>
    </location>
</feature>
<evidence type="ECO:0000256" key="1">
    <source>
        <dbReference type="SAM" id="Phobius"/>
    </source>
</evidence>
<keyword evidence="1" id="KW-0472">Membrane</keyword>
<proteinExistence type="predicted"/>
<dbReference type="AlphaFoldDB" id="A0A8J6Q2E0"/>
<accession>A0A8J6Q2E0</accession>
<feature type="transmembrane region" description="Helical" evidence="1">
    <location>
        <begin position="44"/>
        <end position="66"/>
    </location>
</feature>
<organism evidence="3 4">
    <name type="scientific">Aestuariibaculum marinum</name>
    <dbReference type="NCBI Taxonomy" id="2683592"/>
    <lineage>
        <taxon>Bacteria</taxon>
        <taxon>Pseudomonadati</taxon>
        <taxon>Bacteroidota</taxon>
        <taxon>Flavobacteriia</taxon>
        <taxon>Flavobacteriales</taxon>
        <taxon>Flavobacteriaceae</taxon>
    </lineage>
</organism>
<sequence>MVQKFKERWQIQHNWQLLFPILGVLILAYSAFKLSYIFIKESHIAFNLILSAVIYALLLKFVLFTFKKLENKWKVNYRWEFIRIYIVFAVTGSSSLYVSKPLMKLIGITKENLGTTLYWILYIVIGLIFYQILLVSIGWFFGQFEFFWTFVKKLLRRIGFKRFFS</sequence>
<dbReference type="Proteomes" id="UP000621516">
    <property type="component" value="Unassembled WGS sequence"/>
</dbReference>
<keyword evidence="1" id="KW-1133">Transmembrane helix</keyword>
<feature type="transmembrane region" description="Helical" evidence="1">
    <location>
        <begin position="81"/>
        <end position="98"/>
    </location>
</feature>
<dbReference type="EMBL" id="JACVXD010000001">
    <property type="protein sequence ID" value="MBD0823083.1"/>
    <property type="molecule type" value="Genomic_DNA"/>
</dbReference>
<dbReference type="Pfam" id="PF20584">
    <property type="entry name" value="DUF6787"/>
    <property type="match status" value="1"/>
</dbReference>
<dbReference type="InterPro" id="IPR046714">
    <property type="entry name" value="DUF6787"/>
</dbReference>
<gene>
    <name evidence="3" type="ORF">ICJ85_03530</name>
</gene>
<keyword evidence="4" id="KW-1185">Reference proteome</keyword>
<comment type="caution">
    <text evidence="3">The sequence shown here is derived from an EMBL/GenBank/DDBJ whole genome shotgun (WGS) entry which is preliminary data.</text>
</comment>
<protein>
    <recommendedName>
        <fullName evidence="2">DUF6787 domain-containing protein</fullName>
    </recommendedName>
</protein>
<dbReference type="RefSeq" id="WP_188222382.1">
    <property type="nucleotide sequence ID" value="NZ_JACVXD010000001.1"/>
</dbReference>
<feature type="transmembrane region" description="Helical" evidence="1">
    <location>
        <begin position="119"/>
        <end position="141"/>
    </location>
</feature>
<keyword evidence="1" id="KW-0812">Transmembrane</keyword>
<feature type="domain" description="DUF6787" evidence="2">
    <location>
        <begin position="84"/>
        <end position="160"/>
    </location>
</feature>
<evidence type="ECO:0000313" key="3">
    <source>
        <dbReference type="EMBL" id="MBD0823083.1"/>
    </source>
</evidence>
<name>A0A8J6Q2E0_9FLAO</name>
<reference evidence="3 4" key="1">
    <citation type="journal article" date="2018" name="J. Microbiol.">
        <title>Aestuariibaculum marinum sp. nov., a marine bacterium isolated from seawater in South Korea.</title>
        <authorList>
            <person name="Choi J."/>
            <person name="Lee D."/>
            <person name="Jang J.H."/>
            <person name="Cha S."/>
            <person name="Seo T."/>
        </authorList>
    </citation>
    <scope>NUCLEOTIDE SEQUENCE [LARGE SCALE GENOMIC DNA]</scope>
    <source>
        <strain evidence="3 4">IP7</strain>
    </source>
</reference>